<evidence type="ECO:0000259" key="2">
    <source>
        <dbReference type="Pfam" id="PF13449"/>
    </source>
</evidence>
<dbReference type="PROSITE" id="PS51257">
    <property type="entry name" value="PROKAR_LIPOPROTEIN"/>
    <property type="match status" value="1"/>
</dbReference>
<dbReference type="PIRSF" id="PIRSF031900">
    <property type="entry name" value="UCP031900"/>
    <property type="match status" value="1"/>
</dbReference>
<name>A0A5B8IV62_9RHOB</name>
<organism evidence="3 4">
    <name type="scientific">Qingshengfaniella alkalisoli</name>
    <dbReference type="NCBI Taxonomy" id="2599296"/>
    <lineage>
        <taxon>Bacteria</taxon>
        <taxon>Pseudomonadati</taxon>
        <taxon>Pseudomonadota</taxon>
        <taxon>Alphaproteobacteria</taxon>
        <taxon>Rhodobacterales</taxon>
        <taxon>Paracoccaceae</taxon>
        <taxon>Qingshengfaniella</taxon>
    </lineage>
</organism>
<dbReference type="Proteomes" id="UP000318483">
    <property type="component" value="Chromosome"/>
</dbReference>
<keyword evidence="1" id="KW-0732">Signal</keyword>
<dbReference type="SUPFAM" id="SSF101898">
    <property type="entry name" value="NHL repeat"/>
    <property type="match status" value="1"/>
</dbReference>
<protein>
    <submittedName>
        <fullName evidence="3">Esterase-like activity of phytase family protein</fullName>
    </submittedName>
</protein>
<accession>A0A5B8IV62</accession>
<keyword evidence="4" id="KW-1185">Reference proteome</keyword>
<dbReference type="AlphaFoldDB" id="A0A5B8IV62"/>
<dbReference type="InterPro" id="IPR027372">
    <property type="entry name" value="Phytase-like_dom"/>
</dbReference>
<dbReference type="RefSeq" id="WP_146365378.1">
    <property type="nucleotide sequence ID" value="NZ_CP042261.1"/>
</dbReference>
<dbReference type="OrthoDB" id="9798693at2"/>
<feature type="domain" description="Phytase-like" evidence="2">
    <location>
        <begin position="41"/>
        <end position="283"/>
    </location>
</feature>
<evidence type="ECO:0000313" key="3">
    <source>
        <dbReference type="EMBL" id="QDY70002.1"/>
    </source>
</evidence>
<reference evidence="3 4" key="1">
    <citation type="submission" date="2019-07" db="EMBL/GenBank/DDBJ databases">
        <title>Litoreibacter alkalisoli sp. nov., isolated from saline-alkaline soil.</title>
        <authorList>
            <person name="Wang S."/>
            <person name="Xu L."/>
            <person name="Xing Y.-T."/>
            <person name="Sun J.-Q."/>
        </authorList>
    </citation>
    <scope>NUCLEOTIDE SEQUENCE [LARGE SCALE GENOMIC DNA]</scope>
    <source>
        <strain evidence="3 4">LN3S51</strain>
    </source>
</reference>
<gene>
    <name evidence="3" type="ORF">FPZ52_10490</name>
</gene>
<feature type="chain" id="PRO_5022927561" evidence="1">
    <location>
        <begin position="21"/>
        <end position="303"/>
    </location>
</feature>
<sequence length="303" mass="33616">MQRGLGGALIGFALAGCALAADPSERLELLGSYHWTGDDEHFGGFSGLEVSDDGNSFTVITDRSFITRGTFQREDGRIASVAAEPLAPLVNSKGERLEGYMSDSEGLAQAADGTLYISFEGFHRVSRLIEGENKENIVGWIDRPAEFNSFQNNSAMEALAIDPQGRPIASLERSGDWDKPFPVYRLEGDRWTQPYFIPRRGKHLLVGADVGPDNRLYIIERKFSGILGFSSRIRSFAFHGDTLTDEQLLIETPTGKFDNLESISVWRDDGGAIRLTLISDDNFFPLQRTEFVEYRLAAKSPHS</sequence>
<proteinExistence type="predicted"/>
<dbReference type="KEGG" id="lit:FPZ52_10490"/>
<dbReference type="Pfam" id="PF13449">
    <property type="entry name" value="Phytase-like"/>
    <property type="match status" value="1"/>
</dbReference>
<dbReference type="InterPro" id="IPR014567">
    <property type="entry name" value="UCP031900"/>
</dbReference>
<feature type="signal peptide" evidence="1">
    <location>
        <begin position="1"/>
        <end position="20"/>
    </location>
</feature>
<dbReference type="EMBL" id="CP042261">
    <property type="protein sequence ID" value="QDY70002.1"/>
    <property type="molecule type" value="Genomic_DNA"/>
</dbReference>
<evidence type="ECO:0000313" key="4">
    <source>
        <dbReference type="Proteomes" id="UP000318483"/>
    </source>
</evidence>
<evidence type="ECO:0000256" key="1">
    <source>
        <dbReference type="SAM" id="SignalP"/>
    </source>
</evidence>